<reference evidence="3 4" key="1">
    <citation type="journal article" date="2014" name="Nat. Commun.">
        <title>Multiple recent horizontal transfers of a large genomic region in cheese making fungi.</title>
        <authorList>
            <person name="Cheeseman K."/>
            <person name="Ropars J."/>
            <person name="Renault P."/>
            <person name="Dupont J."/>
            <person name="Gouzy J."/>
            <person name="Branca A."/>
            <person name="Abraham A.L."/>
            <person name="Ceppi M."/>
            <person name="Conseiller E."/>
            <person name="Debuchy R."/>
            <person name="Malagnac F."/>
            <person name="Goarin A."/>
            <person name="Silar P."/>
            <person name="Lacoste S."/>
            <person name="Sallet E."/>
            <person name="Bensimon A."/>
            <person name="Giraud T."/>
            <person name="Brygoo Y."/>
        </authorList>
    </citation>
    <scope>NUCLEOTIDE SEQUENCE [LARGE SCALE GENOMIC DNA]</scope>
    <source>
        <strain evidence="4">FM 013</strain>
    </source>
</reference>
<evidence type="ECO:0000256" key="2">
    <source>
        <dbReference type="SAM" id="MobiDB-lite"/>
    </source>
</evidence>
<feature type="region of interest" description="Disordered" evidence="2">
    <location>
        <begin position="159"/>
        <end position="209"/>
    </location>
</feature>
<organism evidence="3 4">
    <name type="scientific">Penicillium camemberti (strain FM 013)</name>
    <dbReference type="NCBI Taxonomy" id="1429867"/>
    <lineage>
        <taxon>Eukaryota</taxon>
        <taxon>Fungi</taxon>
        <taxon>Dikarya</taxon>
        <taxon>Ascomycota</taxon>
        <taxon>Pezizomycotina</taxon>
        <taxon>Eurotiomycetes</taxon>
        <taxon>Eurotiomycetidae</taxon>
        <taxon>Eurotiales</taxon>
        <taxon>Aspergillaceae</taxon>
        <taxon>Penicillium</taxon>
    </lineage>
</organism>
<dbReference type="InterPro" id="IPR022190">
    <property type="entry name" value="DUF3716"/>
</dbReference>
<dbReference type="AlphaFoldDB" id="A0A0G4P257"/>
<evidence type="ECO:0000313" key="4">
    <source>
        <dbReference type="Proteomes" id="UP000053732"/>
    </source>
</evidence>
<feature type="coiled-coil region" evidence="1">
    <location>
        <begin position="221"/>
        <end position="248"/>
    </location>
</feature>
<evidence type="ECO:0000256" key="1">
    <source>
        <dbReference type="SAM" id="Coils"/>
    </source>
</evidence>
<dbReference type="Proteomes" id="UP000053732">
    <property type="component" value="Unassembled WGS sequence"/>
</dbReference>
<feature type="compositionally biased region" description="Polar residues" evidence="2">
    <location>
        <begin position="196"/>
        <end position="208"/>
    </location>
</feature>
<feature type="compositionally biased region" description="Polar residues" evidence="2">
    <location>
        <begin position="170"/>
        <end position="183"/>
    </location>
</feature>
<name>A0A0G4P257_PENC3</name>
<gene>
    <name evidence="3" type="ORF">PCAMFM013_S004g000345</name>
</gene>
<keyword evidence="4" id="KW-1185">Reference proteome</keyword>
<keyword evidence="1" id="KW-0175">Coiled coil</keyword>
<dbReference type="EMBL" id="HG793137">
    <property type="protein sequence ID" value="CRL20405.1"/>
    <property type="molecule type" value="Genomic_DNA"/>
</dbReference>
<evidence type="ECO:0000313" key="3">
    <source>
        <dbReference type="EMBL" id="CRL20405.1"/>
    </source>
</evidence>
<protein>
    <submittedName>
        <fullName evidence="3">Uncharacterized protein</fullName>
    </submittedName>
</protein>
<dbReference type="Pfam" id="PF12511">
    <property type="entry name" value="DUF3716"/>
    <property type="match status" value="1"/>
</dbReference>
<sequence>MEDINQIFRHRGRLTGRQTFLPPNPARGDGMRAPGPWAVHIHKLPFRVARDGDILQGSYLNALNAMPNQREPYLRPGISLTAREFQQQMNDNLPCVEAALMQVVGQQNALQCTRCLQQFGIFSQCVSVHNIGGLSACANCHWEEQDDCCQYMQPLATSPPTAGPGPMNPHQDNASTTFPQNPARNPFRSRSHTSRPDANTSGDTTTRPLQRLEIVRHLVGQTRLMRQNRDIERQLEGLRGQLTAANTATTTTDRPLQHIVDEILAAHRELHHGIWHNVYDTMQMMKSTRWTQTILVFSGIFTFIVDAYPASALAAPWPEIASRDPLLREFPPCSEKTEEVRLYT</sequence>
<proteinExistence type="predicted"/>
<accession>A0A0G4P257</accession>